<name>A0A0H4WWP6_9BACT</name>
<protein>
    <submittedName>
        <fullName evidence="2">PIN domain protein</fullName>
    </submittedName>
</protein>
<dbReference type="KEGG" id="mym:A176_004738"/>
<dbReference type="InterPro" id="IPR002850">
    <property type="entry name" value="PIN_toxin-like"/>
</dbReference>
<dbReference type="SUPFAM" id="SSF88723">
    <property type="entry name" value="PIN domain-like"/>
    <property type="match status" value="1"/>
</dbReference>
<dbReference type="AlphaFoldDB" id="A0A0H4WWP6"/>
<dbReference type="PATRIC" id="fig|1297742.4.peg.4785"/>
<dbReference type="STRING" id="1297742.A176_004738"/>
<dbReference type="RefSeq" id="WP_021781485.1">
    <property type="nucleotide sequence ID" value="NZ_CP012109.1"/>
</dbReference>
<accession>A0A0H4WWP6</accession>
<dbReference type="PANTHER" id="PTHR34610">
    <property type="entry name" value="SSL7007 PROTEIN"/>
    <property type="match status" value="1"/>
</dbReference>
<dbReference type="Proteomes" id="UP000009026">
    <property type="component" value="Chromosome"/>
</dbReference>
<proteinExistence type="predicted"/>
<dbReference type="eggNOG" id="COG1569">
    <property type="taxonomic scope" value="Bacteria"/>
</dbReference>
<dbReference type="InterPro" id="IPR029060">
    <property type="entry name" value="PIN-like_dom_sf"/>
</dbReference>
<evidence type="ECO:0000259" key="1">
    <source>
        <dbReference type="Pfam" id="PF13470"/>
    </source>
</evidence>
<organism evidence="2 3">
    <name type="scientific">Pseudomyxococcus hansupus</name>
    <dbReference type="NCBI Taxonomy" id="1297742"/>
    <lineage>
        <taxon>Bacteria</taxon>
        <taxon>Pseudomonadati</taxon>
        <taxon>Myxococcota</taxon>
        <taxon>Myxococcia</taxon>
        <taxon>Myxococcales</taxon>
        <taxon>Cystobacterineae</taxon>
        <taxon>Myxococcaceae</taxon>
        <taxon>Pseudomyxococcus</taxon>
    </lineage>
</organism>
<sequence length="166" mass="17837">MPSVATPPSDRSLPVVLDTNVVLDLYVFDDPHTRPLGAALESGALTAWTDEETLAELGYVLASRNFQPGLAAPARTAAFERYRALVRMAPGPGGAPELALPRCKDRDDQKFLHLAARAGAAWLVSKDKRVLSMADRAGLPFIILTPRQAVRRMPPRGVGQALDAGL</sequence>
<dbReference type="CDD" id="cd09854">
    <property type="entry name" value="PIN_VapC-like"/>
    <property type="match status" value="1"/>
</dbReference>
<dbReference type="PANTHER" id="PTHR34610:SF3">
    <property type="entry name" value="SSL7007 PROTEIN"/>
    <property type="match status" value="1"/>
</dbReference>
<keyword evidence="3" id="KW-1185">Reference proteome</keyword>
<evidence type="ECO:0000313" key="2">
    <source>
        <dbReference type="EMBL" id="AKQ67826.1"/>
    </source>
</evidence>
<evidence type="ECO:0000313" key="3">
    <source>
        <dbReference type="Proteomes" id="UP000009026"/>
    </source>
</evidence>
<gene>
    <name evidence="2" type="ORF">A176_004738</name>
</gene>
<dbReference type="Pfam" id="PF13470">
    <property type="entry name" value="PIN_3"/>
    <property type="match status" value="1"/>
</dbReference>
<dbReference type="EMBL" id="CP012109">
    <property type="protein sequence ID" value="AKQ67826.1"/>
    <property type="molecule type" value="Genomic_DNA"/>
</dbReference>
<reference evidence="2 3" key="1">
    <citation type="journal article" date="2016" name="PLoS ONE">
        <title>Complete Genome Sequence and Comparative Genomics of a Novel Myxobacterium Myxococcus hansupus.</title>
        <authorList>
            <person name="Sharma G."/>
            <person name="Narwani T."/>
            <person name="Subramanian S."/>
        </authorList>
    </citation>
    <scope>NUCLEOTIDE SEQUENCE [LARGE SCALE GENOMIC DNA]</scope>
    <source>
        <strain evidence="3">mixupus</strain>
    </source>
</reference>
<feature type="domain" description="PIN" evidence="1">
    <location>
        <begin position="15"/>
        <end position="129"/>
    </location>
</feature>
<dbReference type="InterPro" id="IPR002716">
    <property type="entry name" value="PIN_dom"/>
</dbReference>